<dbReference type="GeneID" id="113491935"/>
<feature type="compositionally biased region" description="Low complexity" evidence="4">
    <location>
        <begin position="1632"/>
        <end position="1644"/>
    </location>
</feature>
<feature type="region of interest" description="Disordered" evidence="4">
    <location>
        <begin position="985"/>
        <end position="1036"/>
    </location>
</feature>
<feature type="compositionally biased region" description="Polar residues" evidence="4">
    <location>
        <begin position="1648"/>
        <end position="1674"/>
    </location>
</feature>
<feature type="compositionally biased region" description="Low complexity" evidence="4">
    <location>
        <begin position="1172"/>
        <end position="1183"/>
    </location>
</feature>
<feature type="compositionally biased region" description="Basic and acidic residues" evidence="4">
    <location>
        <begin position="1067"/>
        <end position="1097"/>
    </location>
</feature>
<feature type="compositionally biased region" description="Low complexity" evidence="4">
    <location>
        <begin position="1191"/>
        <end position="1269"/>
    </location>
</feature>
<name>A0A7E5V9H4_TRINI</name>
<dbReference type="InterPro" id="IPR026054">
    <property type="entry name" value="Nucleoporin"/>
</dbReference>
<accession>A0A7E5V9H4</accession>
<evidence type="ECO:0000256" key="1">
    <source>
        <dbReference type="ARBA" id="ARBA00004123"/>
    </source>
</evidence>
<feature type="region of interest" description="Disordered" evidence="4">
    <location>
        <begin position="1113"/>
        <end position="1272"/>
    </location>
</feature>
<dbReference type="PANTHER" id="PTHR23193">
    <property type="entry name" value="NUCLEAR PORE COMPLEX PROTEIN NUP"/>
    <property type="match status" value="1"/>
</dbReference>
<feature type="compositionally biased region" description="Low complexity" evidence="4">
    <location>
        <begin position="1778"/>
        <end position="1790"/>
    </location>
</feature>
<feature type="region of interest" description="Disordered" evidence="4">
    <location>
        <begin position="1291"/>
        <end position="1320"/>
    </location>
</feature>
<feature type="compositionally biased region" description="Low complexity" evidence="4">
    <location>
        <begin position="458"/>
        <end position="469"/>
    </location>
</feature>
<dbReference type="GO" id="GO:0006405">
    <property type="term" value="P:RNA export from nucleus"/>
    <property type="evidence" value="ECO:0007669"/>
    <property type="project" value="TreeGrafter"/>
</dbReference>
<dbReference type="CTD" id="8021"/>
<dbReference type="Pfam" id="PF16755">
    <property type="entry name" value="Beta-prop_NUP159_NUP214"/>
    <property type="match status" value="1"/>
</dbReference>
<keyword evidence="2" id="KW-0813">Transport</keyword>
<feature type="region of interest" description="Disordered" evidence="4">
    <location>
        <begin position="1730"/>
        <end position="1760"/>
    </location>
</feature>
<feature type="compositionally biased region" description="Low complexity" evidence="4">
    <location>
        <begin position="1689"/>
        <end position="1698"/>
    </location>
</feature>
<evidence type="ECO:0000256" key="2">
    <source>
        <dbReference type="ARBA" id="ARBA00022448"/>
    </source>
</evidence>
<dbReference type="InterPro" id="IPR015943">
    <property type="entry name" value="WD40/YVTN_repeat-like_dom_sf"/>
</dbReference>
<feature type="compositionally biased region" description="Low complexity" evidence="4">
    <location>
        <begin position="1310"/>
        <end position="1320"/>
    </location>
</feature>
<feature type="domain" description="Nucleoporin Nup159/Nup146 N-terminal" evidence="5">
    <location>
        <begin position="76"/>
        <end position="370"/>
    </location>
</feature>
<dbReference type="Gene3D" id="2.130.10.10">
    <property type="entry name" value="YVTN repeat-like/Quinoprotein amine dehydrogenase"/>
    <property type="match status" value="1"/>
</dbReference>
<dbReference type="GO" id="GO:0008139">
    <property type="term" value="F:nuclear localization sequence binding"/>
    <property type="evidence" value="ECO:0007669"/>
    <property type="project" value="TreeGrafter"/>
</dbReference>
<evidence type="ECO:0000313" key="7">
    <source>
        <dbReference type="RefSeq" id="XP_026724949.1"/>
    </source>
</evidence>
<feature type="region of interest" description="Disordered" evidence="4">
    <location>
        <begin position="1065"/>
        <end position="1097"/>
    </location>
</feature>
<keyword evidence="3" id="KW-0539">Nucleus</keyword>
<evidence type="ECO:0000256" key="4">
    <source>
        <dbReference type="SAM" id="MobiDB-lite"/>
    </source>
</evidence>
<dbReference type="GO" id="GO:0017056">
    <property type="term" value="F:structural constituent of nuclear pore"/>
    <property type="evidence" value="ECO:0007669"/>
    <property type="project" value="TreeGrafter"/>
</dbReference>
<protein>
    <submittedName>
        <fullName evidence="7">Nuclear pore complex protein Nup214</fullName>
    </submittedName>
</protein>
<sequence length="1802" mass="189211">MEVTLGPNSFEEPSIQYKLQRKLKVFNTANPLPNRGYNLVSCSSKYGLVFVGSPDGYLSVYYLKQLVDKECEPQHFTVQLQEKPTHVAVNCDQELLVVTGGQLLTIYKVTDFQNQNVAPSLTLKCEVSPSTFVSGLQWNPCIPDTIGLTYFDGTLLVSQVSTSQIKKVPSKARCLCWSPKGKQLVTGNNDGTLSQYKPDLTPAKTYPAPNQFEGSQLGEAIAIHWISTYQFAVVFINVTDKTRPAVTFIKTPKTGAPTCQYYGDICYSMSSNRPWFYYLLGGLPWNIILGSSSNSMEIATLGSSDDMNTWCQWFQPDDARPELPLTDKKIENFPVGLSIDTCGIHQIQWDENTLLPHMPLLHVVSQTGLLTIFNIVNLNKQAAPICTAPQQLTLPAAAMSSVVPGQAAQAPTPAAPPAPTPIAQPKPVQPAPVSAPQPQPQTVQQPQQFGGLNIPKPSFSTSFSSSFSTNFDQKPAAAEQKPTPVQPTPQPVMAQAQPVAPKPLPPQVQENAALKAEQEKINEMKANQELKNMLVKEVNDFQMELYKFCVKTRETQAKLQQDIDSINANFNYTSQDAQQLRKECSSEEIRGAIVQLKLELVRACAVIAEARTHAEAKEYHQWTQADPLTTKRVASVKKLAYYVQTQLEQAQKALDYKWNEALSRDNNLNKPGHRMIRPILDEVYQPLVKQQEILSRQQAVLRTLRNTLNECDVTPMFKTTSLLRSTPFKNKDPLSKLTKNILNMSLDTTDNKKKEPLLSSQKLDALRDMLSNHKTVKIKPVNVEMRQHLATMRINYEKSLKEKVQAQAVKTEPDVKPEVKLEDKPSPIITPKAEPFASAAPYKPQVMPTPPPVARTLFPQTKQEPVQKPQAQVPQPKPAAPAFAFSSTPAPAETRSVLKDLLQNKQAAKNDANTFMGQNICSPSSFAFSPTTTTATKTTPTSPPSVFTAKPISDINNMFNKFQPQAFGQEPKPQAIVPEPKQLFEPKPATAQPSPTVVPSSKPQPFSVEPKQQTSIFSTPKSSETGEPEDSKGVATKKVDKLTNLFAMKTSTPISSPVVPDVLKATQEVKTDKDKPAEKEKAKENVPEKVEPKVVQKPAIDSKELSVSFTIQTPNKSSVFGSTSQAASSASARPLSPTKPLEGKPSAKSETAAVSEKPDTSSTSTAASIFGTSTASPATATATKSEEKTEPTPSKAESTTSETTESSASKSSLFSSPTPSAASVFGTAAASPSKPSSPAASIFASAVSSSSSTSVFGSSSQGSIFGSTSPTKTTASVFGSTAQSVFSGAGNVTKPSVFSTPTPSSPTPSSPTSGFGTTPTTTQAGSIFSSSFAQPSVFASTTTAASPTSVFGSSTTSSVFGTSPTTRASVFGASTTTTASVFGSTTAKTQASVFGSAPASTASAFTSATTPASGAQSIFASAAANTTKPPLFGGTGSPVVFGSQASSNQTSVFGTVTTQASVFGSSTATTQSSVFGSPIATSQASVFGSVPTSQASVFGSAPTTQASVFGAQPTTTAQSSSLFGGAEANLFASASISTTSAPSPTSGGSIFGGSSGSVFGGGSTNVFGGKAAFGQPNPTAAAIFGGGGATAFGQQKPANNFWSGGNNTEGGFGSTGFGQQPTTQASSIFGGTTGGSFSTPSPAGQAFGSPQQPAFGSGDNNTSVFGSPQQQSASPAFGGSPVFGSKPVFGQPSGFGSPPSGGFGSSFGGFNKSPSGFGAPAAFGGGATFGGGAAFGGSSPGKVFGGAAPAPSFGAPTQSNATFENLATQNTLTFGNLAQQSAQPQPQQPSFNTSPSFKAWRG</sequence>
<gene>
    <name evidence="7" type="primary">LOC113491935</name>
</gene>
<feature type="compositionally biased region" description="Low complexity" evidence="4">
    <location>
        <begin position="1292"/>
        <end position="1302"/>
    </location>
</feature>
<keyword evidence="6" id="KW-1185">Reference proteome</keyword>
<organism evidence="6 7">
    <name type="scientific">Trichoplusia ni</name>
    <name type="common">Cabbage looper</name>
    <dbReference type="NCBI Taxonomy" id="7111"/>
    <lineage>
        <taxon>Eukaryota</taxon>
        <taxon>Metazoa</taxon>
        <taxon>Ecdysozoa</taxon>
        <taxon>Arthropoda</taxon>
        <taxon>Hexapoda</taxon>
        <taxon>Insecta</taxon>
        <taxon>Pterygota</taxon>
        <taxon>Neoptera</taxon>
        <taxon>Endopterygota</taxon>
        <taxon>Lepidoptera</taxon>
        <taxon>Glossata</taxon>
        <taxon>Ditrysia</taxon>
        <taxon>Noctuoidea</taxon>
        <taxon>Noctuidae</taxon>
        <taxon>Plusiinae</taxon>
        <taxon>Trichoplusia</taxon>
    </lineage>
</organism>
<evidence type="ECO:0000259" key="5">
    <source>
        <dbReference type="Pfam" id="PF16755"/>
    </source>
</evidence>
<feature type="region of interest" description="Disordered" evidence="4">
    <location>
        <begin position="871"/>
        <end position="891"/>
    </location>
</feature>
<reference evidence="7" key="1">
    <citation type="submission" date="2025-08" db="UniProtKB">
        <authorList>
            <consortium name="RefSeq"/>
        </authorList>
    </citation>
    <scope>IDENTIFICATION</scope>
</reference>
<dbReference type="InParanoid" id="A0A7E5V9H4"/>
<dbReference type="InterPro" id="IPR039462">
    <property type="entry name" value="Nup159/Nup146_N"/>
</dbReference>
<dbReference type="OrthoDB" id="248320at2759"/>
<evidence type="ECO:0000313" key="6">
    <source>
        <dbReference type="Proteomes" id="UP000322000"/>
    </source>
</evidence>
<dbReference type="GO" id="GO:0005643">
    <property type="term" value="C:nuclear pore"/>
    <property type="evidence" value="ECO:0007669"/>
    <property type="project" value="TreeGrafter"/>
</dbReference>
<feature type="compositionally biased region" description="Polar residues" evidence="4">
    <location>
        <begin position="991"/>
        <end position="1025"/>
    </location>
</feature>
<feature type="compositionally biased region" description="Pro residues" evidence="4">
    <location>
        <begin position="413"/>
        <end position="439"/>
    </location>
</feature>
<dbReference type="RefSeq" id="XP_026724949.1">
    <property type="nucleotide sequence ID" value="XM_026869148.1"/>
</dbReference>
<dbReference type="Proteomes" id="UP000322000">
    <property type="component" value="Chromosome 3"/>
</dbReference>
<feature type="compositionally biased region" description="Low complexity" evidence="4">
    <location>
        <begin position="1740"/>
        <end position="1756"/>
    </location>
</feature>
<feature type="region of interest" description="Disordered" evidence="4">
    <location>
        <begin position="1632"/>
        <end position="1701"/>
    </location>
</feature>
<proteinExistence type="predicted"/>
<dbReference type="PANTHER" id="PTHR23193:SF46">
    <property type="entry name" value="NUCLEAR PORE COMPLEX PROTEIN NUP214"/>
    <property type="match status" value="1"/>
</dbReference>
<feature type="compositionally biased region" description="Polar residues" evidence="4">
    <location>
        <begin position="1160"/>
        <end position="1171"/>
    </location>
</feature>
<evidence type="ECO:0000256" key="3">
    <source>
        <dbReference type="ARBA" id="ARBA00023242"/>
    </source>
</evidence>
<dbReference type="KEGG" id="tnl:113491935"/>
<feature type="compositionally biased region" description="Low complexity" evidence="4">
    <location>
        <begin position="1122"/>
        <end position="1132"/>
    </location>
</feature>
<dbReference type="GO" id="GO:0006606">
    <property type="term" value="P:protein import into nucleus"/>
    <property type="evidence" value="ECO:0007669"/>
    <property type="project" value="TreeGrafter"/>
</dbReference>
<feature type="compositionally biased region" description="Gly residues" evidence="4">
    <location>
        <begin position="1730"/>
        <end position="1739"/>
    </location>
</feature>
<feature type="region of interest" description="Disordered" evidence="4">
    <location>
        <begin position="407"/>
        <end position="491"/>
    </location>
</feature>
<feature type="compositionally biased region" description="Low complexity" evidence="4">
    <location>
        <begin position="930"/>
        <end position="949"/>
    </location>
</feature>
<feature type="region of interest" description="Disordered" evidence="4">
    <location>
        <begin position="930"/>
        <end position="950"/>
    </location>
</feature>
<comment type="subcellular location">
    <subcellularLocation>
        <location evidence="1">Nucleus</location>
    </subcellularLocation>
</comment>
<dbReference type="SUPFAM" id="SSF117289">
    <property type="entry name" value="Nucleoporin domain"/>
    <property type="match status" value="1"/>
</dbReference>
<feature type="region of interest" description="Disordered" evidence="4">
    <location>
        <begin position="1775"/>
        <end position="1802"/>
    </location>
</feature>